<proteinExistence type="predicted"/>
<organism evidence="1 2">
    <name type="scientific">Zymoseptoria tritici ST99CH_1E4</name>
    <dbReference type="NCBI Taxonomy" id="1276532"/>
    <lineage>
        <taxon>Eukaryota</taxon>
        <taxon>Fungi</taxon>
        <taxon>Dikarya</taxon>
        <taxon>Ascomycota</taxon>
        <taxon>Pezizomycotina</taxon>
        <taxon>Dothideomycetes</taxon>
        <taxon>Dothideomycetidae</taxon>
        <taxon>Mycosphaerellales</taxon>
        <taxon>Mycosphaerellaceae</taxon>
        <taxon>Zymoseptoria</taxon>
    </lineage>
</organism>
<reference evidence="2" key="1">
    <citation type="submission" date="2017-05" db="EMBL/GenBank/DDBJ databases">
        <authorList>
            <person name="Song R."/>
            <person name="Chenine A.L."/>
            <person name="Ruprecht R.M."/>
        </authorList>
    </citation>
    <scope>NUCLEOTIDE SEQUENCE [LARGE SCALE GENOMIC DNA]</scope>
</reference>
<dbReference type="Proteomes" id="UP000245764">
    <property type="component" value="Chromosome 6"/>
</dbReference>
<protein>
    <submittedName>
        <fullName evidence="1">Uncharacterized protein</fullName>
    </submittedName>
</protein>
<sequence>MSHETAAVFSEKHKATTVCPFGVYPTLPRSTCQLPLPTVLDDDVKGAIKVPDVGSAVEEAYTCTDDFQGGMIFQQKAVRTRSRAFIVDYRSIDKQALEIMTEVESTAREHTASRLDSTLTLRFVETGTLEDHIKEATEFMRKLGYPVQEVHRYSHDPQGGVIFTPAKGYPEEDGPLYEALMAHFESDDPFIVSYGSVDRETAQEFVGVRFKDRAGQ</sequence>
<name>A0A2H1GKX5_ZYMTR</name>
<accession>A0A2H1GKX5</accession>
<evidence type="ECO:0000313" key="2">
    <source>
        <dbReference type="Proteomes" id="UP000245764"/>
    </source>
</evidence>
<dbReference type="EMBL" id="LT854258">
    <property type="protein sequence ID" value="SMR54225.1"/>
    <property type="molecule type" value="Genomic_DNA"/>
</dbReference>
<gene>
    <name evidence="1" type="ORF">ZT1E4_G7001</name>
</gene>
<evidence type="ECO:0000313" key="1">
    <source>
        <dbReference type="EMBL" id="SMR54225.1"/>
    </source>
</evidence>
<dbReference type="AlphaFoldDB" id="A0A2H1GKX5"/>